<dbReference type="GO" id="GO:0034982">
    <property type="term" value="P:mitochondrial protein processing"/>
    <property type="evidence" value="ECO:0007669"/>
    <property type="project" value="TreeGrafter"/>
</dbReference>
<dbReference type="OrthoDB" id="285308at2759"/>
<dbReference type="Pfam" id="PF09768">
    <property type="entry name" value="Peptidase_M76"/>
    <property type="match status" value="2"/>
</dbReference>
<organism evidence="6 7">
    <name type="scientific">Cyclospora cayetanensis</name>
    <dbReference type="NCBI Taxonomy" id="88456"/>
    <lineage>
        <taxon>Eukaryota</taxon>
        <taxon>Sar</taxon>
        <taxon>Alveolata</taxon>
        <taxon>Apicomplexa</taxon>
        <taxon>Conoidasida</taxon>
        <taxon>Coccidia</taxon>
        <taxon>Eucoccidiorida</taxon>
        <taxon>Eimeriorina</taxon>
        <taxon>Eimeriidae</taxon>
        <taxon>Cyclospora</taxon>
    </lineage>
</organism>
<evidence type="ECO:0000256" key="1">
    <source>
        <dbReference type="ARBA" id="ARBA00009915"/>
    </source>
</evidence>
<dbReference type="GO" id="GO:0004222">
    <property type="term" value="F:metalloendopeptidase activity"/>
    <property type="evidence" value="ECO:0007669"/>
    <property type="project" value="InterPro"/>
</dbReference>
<dbReference type="PANTHER" id="PTHR21711:SF0">
    <property type="entry name" value="MITOCHONDRIAL INNER MEMBRANE PROTEASE ATP23 HOMOLOG"/>
    <property type="match status" value="1"/>
</dbReference>
<dbReference type="PANTHER" id="PTHR21711">
    <property type="entry name" value="MITOCHONDRIAL INNER MEMBRANE PROTEASE"/>
    <property type="match status" value="1"/>
</dbReference>
<keyword evidence="5" id="KW-0482">Metalloprotease</keyword>
<accession>A0A6P6RWV9</accession>
<gene>
    <name evidence="7" type="primary">LOC34622375</name>
</gene>
<dbReference type="RefSeq" id="XP_026191852.1">
    <property type="nucleotide sequence ID" value="XM_026336067.1"/>
</dbReference>
<dbReference type="GO" id="GO:0005739">
    <property type="term" value="C:mitochondrion"/>
    <property type="evidence" value="ECO:0007669"/>
    <property type="project" value="GOC"/>
</dbReference>
<keyword evidence="2" id="KW-0645">Protease</keyword>
<evidence type="ECO:0000256" key="2">
    <source>
        <dbReference type="ARBA" id="ARBA00022670"/>
    </source>
</evidence>
<keyword evidence="3" id="KW-0479">Metal-binding</keyword>
<evidence type="ECO:0000313" key="6">
    <source>
        <dbReference type="Proteomes" id="UP000515125"/>
    </source>
</evidence>
<dbReference type="Proteomes" id="UP000515125">
    <property type="component" value="Unplaced"/>
</dbReference>
<dbReference type="AlphaFoldDB" id="A0A6P6RWV9"/>
<dbReference type="GeneID" id="34622375"/>
<dbReference type="GO" id="GO:0033615">
    <property type="term" value="P:mitochondrial proton-transporting ATP synthase complex assembly"/>
    <property type="evidence" value="ECO:0007669"/>
    <property type="project" value="TreeGrafter"/>
</dbReference>
<protein>
    <submittedName>
        <fullName evidence="7">Uncharacterized protein LOC34622375</fullName>
    </submittedName>
</protein>
<sequence length="380" mass="41774">MGDPASPAPSKEGSWAFTSLSWSRMYSWWNGYVHSDRNTDICGCTLWTFPSLTSRISVEHGLSKLFRWQAELLSLFALQNWRVKVVTHALSAMQRPPSLVIVQCGYQQPSPAGAQEAKELGGYSPEHNVIWICGNRLWSPFNFRRVLLHELLHAFDFARAKIDTDDCSHIACTEIRAINLSEQCGLWASRNLTPAVLDQPLDKHLLLKYSAWKSHSLHQQAAAAKMLSDEAAVAAVDAARIAAASVGSESAVGIAAESNAAVAALNKAEQLAARTAAFAKAAQAADETAATVASPDVPLWERSKRNACVARQAWLSVQQQPQCRHHGTAVRCALQVEAAVASVFSRCLADTWPFEHPPEFDSRFRPSRIYEEHSEALFGL</sequence>
<comment type="similarity">
    <text evidence="1">Belongs to the peptidase M76 family.</text>
</comment>
<keyword evidence="4" id="KW-0378">Hydrolase</keyword>
<evidence type="ECO:0000313" key="7">
    <source>
        <dbReference type="RefSeq" id="XP_026191852.1"/>
    </source>
</evidence>
<evidence type="ECO:0000256" key="5">
    <source>
        <dbReference type="ARBA" id="ARBA00023049"/>
    </source>
</evidence>
<proteinExistence type="inferred from homology"/>
<name>A0A6P6RWV9_9EIME</name>
<reference evidence="7" key="1">
    <citation type="submission" date="2025-08" db="UniProtKB">
        <authorList>
            <consortium name="RefSeq"/>
        </authorList>
    </citation>
    <scope>IDENTIFICATION</scope>
</reference>
<dbReference type="GO" id="GO:0046872">
    <property type="term" value="F:metal ion binding"/>
    <property type="evidence" value="ECO:0007669"/>
    <property type="project" value="UniProtKB-KW"/>
</dbReference>
<evidence type="ECO:0000256" key="4">
    <source>
        <dbReference type="ARBA" id="ARBA00022801"/>
    </source>
</evidence>
<keyword evidence="6" id="KW-1185">Reference proteome</keyword>
<evidence type="ECO:0000256" key="3">
    <source>
        <dbReference type="ARBA" id="ARBA00022723"/>
    </source>
</evidence>
<dbReference type="InterPro" id="IPR019165">
    <property type="entry name" value="Peptidase_M76_ATP23"/>
</dbReference>